<protein>
    <submittedName>
        <fullName evidence="2">Uncharacterized protein</fullName>
    </submittedName>
</protein>
<sequence length="113" mass="12917">MPFRPQASILPFLLLLPLISFRFDQPIAKLPHANSDMQRRACRHLATEAISWTRHTPCLSFSMYDLPPAVTNNRSFRGVQDPPNYLQNPLDGWSKICFSTAREEVGYRNEVAA</sequence>
<name>A0AA40EMT4_9PEZI</name>
<keyword evidence="1" id="KW-0732">Signal</keyword>
<dbReference type="AlphaFoldDB" id="A0AA40EMT4"/>
<accession>A0AA40EMT4</accession>
<reference evidence="2" key="1">
    <citation type="submission" date="2023-06" db="EMBL/GenBank/DDBJ databases">
        <title>Genome-scale phylogeny and comparative genomics of the fungal order Sordariales.</title>
        <authorList>
            <consortium name="Lawrence Berkeley National Laboratory"/>
            <person name="Hensen N."/>
            <person name="Bonometti L."/>
            <person name="Westerberg I."/>
            <person name="Brannstrom I.O."/>
            <person name="Guillou S."/>
            <person name="Cros-Aarteil S."/>
            <person name="Calhoun S."/>
            <person name="Haridas S."/>
            <person name="Kuo A."/>
            <person name="Mondo S."/>
            <person name="Pangilinan J."/>
            <person name="Riley R."/>
            <person name="Labutti K."/>
            <person name="Andreopoulos B."/>
            <person name="Lipzen A."/>
            <person name="Chen C."/>
            <person name="Yanf M."/>
            <person name="Daum C."/>
            <person name="Ng V."/>
            <person name="Clum A."/>
            <person name="Steindorff A."/>
            <person name="Ohm R."/>
            <person name="Martin F."/>
            <person name="Silar P."/>
            <person name="Natvig D."/>
            <person name="Lalanne C."/>
            <person name="Gautier V."/>
            <person name="Ament-Velasquez S.L."/>
            <person name="Kruys A."/>
            <person name="Hutchinson M.I."/>
            <person name="Powell A.J."/>
            <person name="Barry K."/>
            <person name="Miller A.N."/>
            <person name="Grigoriev I.V."/>
            <person name="Debuchy R."/>
            <person name="Gladieux P."/>
            <person name="Thoren M.H."/>
            <person name="Johannesson H."/>
        </authorList>
    </citation>
    <scope>NUCLEOTIDE SEQUENCE</scope>
    <source>
        <strain evidence="2">CBS 540.89</strain>
    </source>
</reference>
<gene>
    <name evidence="2" type="ORF">B0T21DRAFT_125618</name>
</gene>
<dbReference type="EMBL" id="JAUKTV010000003">
    <property type="protein sequence ID" value="KAK0742205.1"/>
    <property type="molecule type" value="Genomic_DNA"/>
</dbReference>
<dbReference type="Proteomes" id="UP001172159">
    <property type="component" value="Unassembled WGS sequence"/>
</dbReference>
<proteinExistence type="predicted"/>
<evidence type="ECO:0000313" key="2">
    <source>
        <dbReference type="EMBL" id="KAK0742205.1"/>
    </source>
</evidence>
<evidence type="ECO:0000256" key="1">
    <source>
        <dbReference type="SAM" id="SignalP"/>
    </source>
</evidence>
<keyword evidence="3" id="KW-1185">Reference proteome</keyword>
<feature type="chain" id="PRO_5041465758" evidence="1">
    <location>
        <begin position="23"/>
        <end position="113"/>
    </location>
</feature>
<evidence type="ECO:0000313" key="3">
    <source>
        <dbReference type="Proteomes" id="UP001172159"/>
    </source>
</evidence>
<comment type="caution">
    <text evidence="2">The sequence shown here is derived from an EMBL/GenBank/DDBJ whole genome shotgun (WGS) entry which is preliminary data.</text>
</comment>
<feature type="signal peptide" evidence="1">
    <location>
        <begin position="1"/>
        <end position="22"/>
    </location>
</feature>
<organism evidence="2 3">
    <name type="scientific">Apiosordaria backusii</name>
    <dbReference type="NCBI Taxonomy" id="314023"/>
    <lineage>
        <taxon>Eukaryota</taxon>
        <taxon>Fungi</taxon>
        <taxon>Dikarya</taxon>
        <taxon>Ascomycota</taxon>
        <taxon>Pezizomycotina</taxon>
        <taxon>Sordariomycetes</taxon>
        <taxon>Sordariomycetidae</taxon>
        <taxon>Sordariales</taxon>
        <taxon>Lasiosphaeriaceae</taxon>
        <taxon>Apiosordaria</taxon>
    </lineage>
</organism>